<feature type="compositionally biased region" description="Basic and acidic residues" evidence="11">
    <location>
        <begin position="906"/>
        <end position="915"/>
    </location>
</feature>
<feature type="compositionally biased region" description="Basic and acidic residues" evidence="11">
    <location>
        <begin position="787"/>
        <end position="807"/>
    </location>
</feature>
<dbReference type="InterPro" id="IPR000086">
    <property type="entry name" value="NUDIX_hydrolase_dom"/>
</dbReference>
<feature type="compositionally biased region" description="Basic and acidic residues" evidence="11">
    <location>
        <begin position="435"/>
        <end position="454"/>
    </location>
</feature>
<keyword evidence="7" id="KW-0378">Hydrolase</keyword>
<dbReference type="CDD" id="cd03672">
    <property type="entry name" value="NUDIX_Dcp2p_Nudt20"/>
    <property type="match status" value="1"/>
</dbReference>
<comment type="subcellular location">
    <subcellularLocation>
        <location evidence="2">Cytoplasm</location>
        <location evidence="2">P-body</location>
    </subcellularLocation>
</comment>
<keyword evidence="5" id="KW-0507">mRNA processing</keyword>
<feature type="region of interest" description="Disordered" evidence="11">
    <location>
        <begin position="433"/>
        <end position="454"/>
    </location>
</feature>
<reference evidence="13" key="1">
    <citation type="journal article" date="2021" name="Open Biol.">
        <title>Shared evolutionary footprints suggest mitochondrial oxidative damage underlies multiple complex I losses in fungi.</title>
        <authorList>
            <person name="Schikora-Tamarit M.A."/>
            <person name="Marcet-Houben M."/>
            <person name="Nosek J."/>
            <person name="Gabaldon T."/>
        </authorList>
    </citation>
    <scope>NUCLEOTIDE SEQUENCE</scope>
    <source>
        <strain evidence="13">CBS6341</strain>
    </source>
</reference>
<feature type="compositionally biased region" description="Polar residues" evidence="11">
    <location>
        <begin position="813"/>
        <end position="823"/>
    </location>
</feature>
<gene>
    <name evidence="13" type="ORF">WICMUC_003194</name>
</gene>
<dbReference type="Gene3D" id="1.10.10.1050">
    <property type="entry name" value="Dcp2, box A domain"/>
    <property type="match status" value="1"/>
</dbReference>
<evidence type="ECO:0000256" key="4">
    <source>
        <dbReference type="ARBA" id="ARBA00022490"/>
    </source>
</evidence>
<dbReference type="Pfam" id="PF05026">
    <property type="entry name" value="DCP2"/>
    <property type="match status" value="1"/>
</dbReference>
<evidence type="ECO:0000313" key="14">
    <source>
        <dbReference type="Proteomes" id="UP000769528"/>
    </source>
</evidence>
<feature type="compositionally biased region" description="Acidic residues" evidence="11">
    <location>
        <begin position="741"/>
        <end position="786"/>
    </location>
</feature>
<dbReference type="Proteomes" id="UP000769528">
    <property type="component" value="Unassembled WGS sequence"/>
</dbReference>
<dbReference type="OrthoDB" id="18996at2759"/>
<feature type="compositionally biased region" description="Basic and acidic residues" evidence="11">
    <location>
        <begin position="885"/>
        <end position="895"/>
    </location>
</feature>
<dbReference type="InterPro" id="IPR020084">
    <property type="entry name" value="NUDIX_hydrolase_CS"/>
</dbReference>
<dbReference type="GO" id="GO:0000184">
    <property type="term" value="P:nuclear-transcribed mRNA catabolic process, nonsense-mediated decay"/>
    <property type="evidence" value="ECO:0007669"/>
    <property type="project" value="UniProtKB-KW"/>
</dbReference>
<feature type="region of interest" description="Disordered" evidence="11">
    <location>
        <begin position="475"/>
        <end position="525"/>
    </location>
</feature>
<feature type="compositionally biased region" description="Basic and acidic residues" evidence="11">
    <location>
        <begin position="661"/>
        <end position="685"/>
    </location>
</feature>
<proteinExistence type="inferred from homology"/>
<dbReference type="PANTHER" id="PTHR23114:SF17">
    <property type="entry name" value="M7GPPPN-MRNA HYDROLASE"/>
    <property type="match status" value="1"/>
</dbReference>
<feature type="compositionally biased region" description="Polar residues" evidence="11">
    <location>
        <begin position="991"/>
        <end position="1012"/>
    </location>
</feature>
<feature type="compositionally biased region" description="Polar residues" evidence="11">
    <location>
        <begin position="842"/>
        <end position="865"/>
    </location>
</feature>
<reference evidence="13" key="2">
    <citation type="submission" date="2021-01" db="EMBL/GenBank/DDBJ databases">
        <authorList>
            <person name="Schikora-Tamarit M.A."/>
        </authorList>
    </citation>
    <scope>NUCLEOTIDE SEQUENCE</scope>
    <source>
        <strain evidence="13">CBS6341</strain>
    </source>
</reference>
<dbReference type="Gene3D" id="3.90.79.10">
    <property type="entry name" value="Nucleoside Triphosphate Pyrophosphohydrolase"/>
    <property type="match status" value="1"/>
</dbReference>
<keyword evidence="10" id="KW-0464">Manganese</keyword>
<dbReference type="SMART" id="SM01125">
    <property type="entry name" value="DCP2"/>
    <property type="match status" value="1"/>
</dbReference>
<feature type="compositionally biased region" description="Acidic residues" evidence="11">
    <location>
        <begin position="713"/>
        <end position="722"/>
    </location>
</feature>
<dbReference type="GO" id="GO:0030145">
    <property type="term" value="F:manganese ion binding"/>
    <property type="evidence" value="ECO:0007669"/>
    <property type="project" value="InterPro"/>
</dbReference>
<protein>
    <recommendedName>
        <fullName evidence="12">Nudix hydrolase domain-containing protein</fullName>
    </recommendedName>
</protein>
<dbReference type="SUPFAM" id="SSF140586">
    <property type="entry name" value="Dcp2 domain-like"/>
    <property type="match status" value="1"/>
</dbReference>
<evidence type="ECO:0000256" key="10">
    <source>
        <dbReference type="ARBA" id="ARBA00023211"/>
    </source>
</evidence>
<feature type="compositionally biased region" description="Basic and acidic residues" evidence="11">
    <location>
        <begin position="723"/>
        <end position="734"/>
    </location>
</feature>
<dbReference type="GO" id="GO:0003723">
    <property type="term" value="F:RNA binding"/>
    <property type="evidence" value="ECO:0007669"/>
    <property type="project" value="UniProtKB-KW"/>
</dbReference>
<dbReference type="EMBL" id="JAEUBF010000845">
    <property type="protein sequence ID" value="KAH3674648.1"/>
    <property type="molecule type" value="Genomic_DNA"/>
</dbReference>
<feature type="region of interest" description="Disordered" evidence="11">
    <location>
        <begin position="397"/>
        <end position="420"/>
    </location>
</feature>
<keyword evidence="6" id="KW-0479">Metal-binding</keyword>
<feature type="region of interest" description="Disordered" evidence="11">
    <location>
        <begin position="629"/>
        <end position="1062"/>
    </location>
</feature>
<evidence type="ECO:0000256" key="8">
    <source>
        <dbReference type="ARBA" id="ARBA00022884"/>
    </source>
</evidence>
<feature type="domain" description="Nudix hydrolase" evidence="12">
    <location>
        <begin position="100"/>
        <end position="226"/>
    </location>
</feature>
<name>A0A9P8PM45_9ASCO</name>
<dbReference type="GO" id="GO:0006397">
    <property type="term" value="P:mRNA processing"/>
    <property type="evidence" value="ECO:0007669"/>
    <property type="project" value="UniProtKB-KW"/>
</dbReference>
<dbReference type="GO" id="GO:0140933">
    <property type="term" value="F:5'-(N(7)-methylguanosine 5'-triphospho)-[mRNA] hydrolase activity"/>
    <property type="evidence" value="ECO:0007669"/>
    <property type="project" value="InterPro"/>
</dbReference>
<feature type="compositionally biased region" description="Low complexity" evidence="11">
    <location>
        <begin position="493"/>
        <end position="503"/>
    </location>
</feature>
<keyword evidence="4" id="KW-0963">Cytoplasm</keyword>
<dbReference type="InterPro" id="IPR036189">
    <property type="entry name" value="DCP2_BoxA_sf"/>
</dbReference>
<feature type="compositionally biased region" description="Polar residues" evidence="11">
    <location>
        <begin position="916"/>
        <end position="952"/>
    </location>
</feature>
<evidence type="ECO:0000256" key="1">
    <source>
        <dbReference type="ARBA" id="ARBA00001936"/>
    </source>
</evidence>
<dbReference type="Pfam" id="PF00293">
    <property type="entry name" value="NUDIX"/>
    <property type="match status" value="1"/>
</dbReference>
<dbReference type="GO" id="GO:0000932">
    <property type="term" value="C:P-body"/>
    <property type="evidence" value="ECO:0007669"/>
    <property type="project" value="UniProtKB-SubCell"/>
</dbReference>
<evidence type="ECO:0000256" key="11">
    <source>
        <dbReference type="SAM" id="MobiDB-lite"/>
    </source>
</evidence>
<comment type="cofactor">
    <cofactor evidence="1">
        <name>Mn(2+)</name>
        <dbReference type="ChEBI" id="CHEBI:29035"/>
    </cofactor>
</comment>
<sequence>MSIPLKNGFVNETLDRALEDILVRFIINSPPEDLSDNSRVFFLFEEAHWFYLDYVRSIHPYLPQLKMKSFCKKLIEIFPLIWKGDSDPEEGLKEFINYKQTIPVRGAALFNSSLDKILLVQGTESSSWSFPRGKISKDEDDLSCAIREVKEEIGFDIGPFTNENEYIERTIRNKNYKIYLCRDIPEDFEFKPQVRNEINDIQWKDFKWIYNRIRKSSNPGLKFFLIQSIVTPLWDWVKRNRGDFNEAQLKLQVELQLKQLLGIGTTENIKEPTADPGRELLDLIRKSAAKKQEKDEQFLSQLASKKSSSEREFQQLQQLGQSQYPNQVHLQSQPQLPFPPPGLPFFPIPPPIPGFGFQPPPLSQLPFINPFVPPPTSAAMPFLQTIPAPFRLQSPLPNGNKSVYEQPPNPGEFKRPSFIVRKEGETKELLSILNKKADSKKEESSVQRSSDTHNDYSKNLLALLNKKTDGSKIIEKSNSIHKGEGDRNDLDSSKLTLDSSKPKLATESPTSFSPRPIQDNKPKQKFKILKRENPKSEVKHEETSFDAPKASKELLNLIKKSNEEVGQDQENVEMFEDITDEEEDELETFSNKSIRGDFEDLDKLKNIDRDYENDRSVAGLNIDDTLLTKIADPRPKGGKSTSSAPQGYETPKPTKKFTILKRGETLPKLEEPKEKIEKPTEEAKLKVSNPVDSKAHPYEEFDNESGTSTIQFSDDDDVDNVEFGDHENREDLYYEKINTGSDEDLASGESQEDMEYEQFESFDEDEDQDGEKEEEEGEGIETTENPDESRPNETDKLEFTDFNEQGKDLGSVSDKSSFTSPEITQIPEAALTLDQIEPEYIKSTTPRMQQQNSTQQSNELLNLSKGQPGGSEIPATSKASNDLLELLKIKTKPEPEGNIQPFYSIKSRDDREVFSKKSQTFNLNPDSTVDEPQSFQSTRYSTPTNDPSSSLLNLLHKNTEVPHLSSSGIKSEENSNSSGPVNGENELLNILHSNASSNPVTHKLPESTNGSAANDLLSLLRSEPVRPNQTSKQVLDTIDPFGAPPKNKEDPSKSLMDLLFRK</sequence>
<evidence type="ECO:0000256" key="6">
    <source>
        <dbReference type="ARBA" id="ARBA00022723"/>
    </source>
</evidence>
<organism evidence="13 14">
    <name type="scientific">Wickerhamomyces mucosus</name>
    <dbReference type="NCBI Taxonomy" id="1378264"/>
    <lineage>
        <taxon>Eukaryota</taxon>
        <taxon>Fungi</taxon>
        <taxon>Dikarya</taxon>
        <taxon>Ascomycota</taxon>
        <taxon>Saccharomycotina</taxon>
        <taxon>Saccharomycetes</taxon>
        <taxon>Phaffomycetales</taxon>
        <taxon>Wickerhamomycetaceae</taxon>
        <taxon>Wickerhamomyces</taxon>
    </lineage>
</organism>
<dbReference type="PANTHER" id="PTHR23114">
    <property type="entry name" value="M7GPPPN-MRNA HYDROLASE"/>
    <property type="match status" value="1"/>
</dbReference>
<comment type="similarity">
    <text evidence="3">Belongs to the Nudix hydrolase family. DCP2 subfamily.</text>
</comment>
<dbReference type="GO" id="GO:0000290">
    <property type="term" value="P:deadenylation-dependent decapping of nuclear-transcribed mRNA"/>
    <property type="evidence" value="ECO:0007669"/>
    <property type="project" value="InterPro"/>
</dbReference>
<feature type="compositionally biased region" description="Polar residues" evidence="11">
    <location>
        <begin position="964"/>
        <end position="980"/>
    </location>
</feature>
<dbReference type="PROSITE" id="PS51462">
    <property type="entry name" value="NUDIX"/>
    <property type="match status" value="1"/>
</dbReference>
<evidence type="ECO:0000256" key="5">
    <source>
        <dbReference type="ARBA" id="ARBA00022664"/>
    </source>
</evidence>
<dbReference type="InterPro" id="IPR044099">
    <property type="entry name" value="Dcp2_NUDIX"/>
</dbReference>
<dbReference type="SUPFAM" id="SSF55811">
    <property type="entry name" value="Nudix"/>
    <property type="match status" value="1"/>
</dbReference>
<evidence type="ECO:0000259" key="12">
    <source>
        <dbReference type="PROSITE" id="PS51462"/>
    </source>
</evidence>
<evidence type="ECO:0000313" key="13">
    <source>
        <dbReference type="EMBL" id="KAH3674648.1"/>
    </source>
</evidence>
<evidence type="ECO:0000256" key="2">
    <source>
        <dbReference type="ARBA" id="ARBA00004201"/>
    </source>
</evidence>
<dbReference type="PROSITE" id="PS00893">
    <property type="entry name" value="NUDIX_BOX"/>
    <property type="match status" value="1"/>
</dbReference>
<keyword evidence="8" id="KW-0694">RNA-binding</keyword>
<feature type="compositionally biased region" description="Basic and acidic residues" evidence="11">
    <location>
        <begin position="481"/>
        <end position="492"/>
    </location>
</feature>
<comment type="caution">
    <text evidence="13">The sequence shown here is derived from an EMBL/GenBank/DDBJ whole genome shotgun (WGS) entry which is preliminary data.</text>
</comment>
<keyword evidence="14" id="KW-1185">Reference proteome</keyword>
<dbReference type="AlphaFoldDB" id="A0A9P8PM45"/>
<evidence type="ECO:0000256" key="3">
    <source>
        <dbReference type="ARBA" id="ARBA00005279"/>
    </source>
</evidence>
<keyword evidence="9" id="KW-0866">Nonsense-mediated mRNA decay</keyword>
<dbReference type="InterPro" id="IPR007722">
    <property type="entry name" value="DCP2_BoxA"/>
</dbReference>
<dbReference type="FunFam" id="3.90.79.10:FF:000045">
    <property type="entry name" value="mRNA-decapping enzyme 2"/>
    <property type="match status" value="1"/>
</dbReference>
<evidence type="ECO:0000256" key="7">
    <source>
        <dbReference type="ARBA" id="ARBA00022801"/>
    </source>
</evidence>
<dbReference type="InterPro" id="IPR015797">
    <property type="entry name" value="NUDIX_hydrolase-like_dom_sf"/>
</dbReference>
<accession>A0A9P8PM45</accession>
<evidence type="ECO:0000256" key="9">
    <source>
        <dbReference type="ARBA" id="ARBA00023161"/>
    </source>
</evidence>